<gene>
    <name evidence="2" type="ORF">RM538_12360</name>
</gene>
<dbReference type="Proteomes" id="UP001254488">
    <property type="component" value="Unassembled WGS sequence"/>
</dbReference>
<keyword evidence="1" id="KW-0732">Signal</keyword>
<keyword evidence="3" id="KW-1185">Reference proteome</keyword>
<dbReference type="RefSeq" id="WP_311333752.1">
    <property type="nucleotide sequence ID" value="NZ_JAVRHZ010000008.1"/>
</dbReference>
<sequence length="145" mass="17303">MKNFILLLLLICSASIVAQGGDRDEKIKAFKTAYFTEALSLTTAEAEKFWPIYNKYDDSMDALRSKERAEVWSYFKRGLDEVSEEKANTLIDKIVFYDSEELKYKQQLYQDLKKVISSRKILKLRKAEHDFKRRLLEEYKKRRRD</sequence>
<protein>
    <submittedName>
        <fullName evidence="2">Sensor of ECF-type sigma factor</fullName>
    </submittedName>
</protein>
<feature type="chain" id="PRO_5045056602" evidence="1">
    <location>
        <begin position="19"/>
        <end position="145"/>
    </location>
</feature>
<evidence type="ECO:0000313" key="3">
    <source>
        <dbReference type="Proteomes" id="UP001254488"/>
    </source>
</evidence>
<proteinExistence type="predicted"/>
<feature type="signal peptide" evidence="1">
    <location>
        <begin position="1"/>
        <end position="18"/>
    </location>
</feature>
<comment type="caution">
    <text evidence="2">The sequence shown here is derived from an EMBL/GenBank/DDBJ whole genome shotgun (WGS) entry which is preliminary data.</text>
</comment>
<name>A0ABU2YG97_9FLAO</name>
<reference evidence="2 3" key="1">
    <citation type="submission" date="2023-09" db="EMBL/GenBank/DDBJ databases">
        <authorList>
            <person name="Rey-Velasco X."/>
        </authorList>
    </citation>
    <scope>NUCLEOTIDE SEQUENCE [LARGE SCALE GENOMIC DNA]</scope>
    <source>
        <strain evidence="2 3">W242</strain>
    </source>
</reference>
<dbReference type="EMBL" id="JAVRHZ010000008">
    <property type="protein sequence ID" value="MDT0556802.1"/>
    <property type="molecule type" value="Genomic_DNA"/>
</dbReference>
<evidence type="ECO:0000256" key="1">
    <source>
        <dbReference type="SAM" id="SignalP"/>
    </source>
</evidence>
<evidence type="ECO:0000313" key="2">
    <source>
        <dbReference type="EMBL" id="MDT0556802.1"/>
    </source>
</evidence>
<accession>A0ABU2YG97</accession>
<organism evidence="2 3">
    <name type="scientific">Patiriisocius hiemis</name>
    <dbReference type="NCBI Taxonomy" id="3075604"/>
    <lineage>
        <taxon>Bacteria</taxon>
        <taxon>Pseudomonadati</taxon>
        <taxon>Bacteroidota</taxon>
        <taxon>Flavobacteriia</taxon>
        <taxon>Flavobacteriales</taxon>
        <taxon>Flavobacteriaceae</taxon>
        <taxon>Patiriisocius</taxon>
    </lineage>
</organism>